<accession>A0A8J5HNI7</accession>
<sequence length="413" mass="43182">MVKFYAVFLLLFFLCFTSSSPPAEAFPPPANAFVAAIYRDPATSLYTIPAAAGNRSLVLDLAGPLLWSPCPGRHPTIPCNSSTCAEARAFPPRHCYNRPSPRPPCACTATVGNPVTGACAAGELTLTDVILSTTDGHHPTAVFDVNGIISSCAPTSLLSGLPAGAAGVAGLARSSVSLHSQLAGKFYFKSKQFALCLPSGNSRDPGVAFFGDGPFYLLPPPGIDVTALLTYTPLLKDPKSSAYYIHVNGFAVNQKAVQIPPGKLADGVKFSTTVAYTTLRSDVFKPLLDAFDGATSGIPRMPDAAPFELCLNSSALGSTRVGYGVAPIDVMVGGGKNWTIFGANSLVDVDGSRACFAFVNGGAKAEPAVVIGSFQMENNLMLFDAGRSRLGFTSTLFGIMTTCSNFNFTMGIM</sequence>
<feature type="chain" id="PRO_5035150924" description="Peptidase A1 domain-containing protein" evidence="3">
    <location>
        <begin position="26"/>
        <end position="413"/>
    </location>
</feature>
<dbReference type="InterPro" id="IPR032861">
    <property type="entry name" value="TAXi_N"/>
</dbReference>
<evidence type="ECO:0000313" key="5">
    <source>
        <dbReference type="EMBL" id="KAG6529529.1"/>
    </source>
</evidence>
<evidence type="ECO:0000256" key="1">
    <source>
        <dbReference type="ARBA" id="ARBA00007447"/>
    </source>
</evidence>
<gene>
    <name evidence="5" type="ORF">ZIOFF_011737</name>
</gene>
<protein>
    <recommendedName>
        <fullName evidence="4">Peptidase A1 domain-containing protein</fullName>
    </recommendedName>
</protein>
<evidence type="ECO:0000256" key="2">
    <source>
        <dbReference type="ARBA" id="ARBA00022729"/>
    </source>
</evidence>
<evidence type="ECO:0000313" key="6">
    <source>
        <dbReference type="Proteomes" id="UP000734854"/>
    </source>
</evidence>
<dbReference type="InterPro" id="IPR001461">
    <property type="entry name" value="Aspartic_peptidase_A1"/>
</dbReference>
<dbReference type="GO" id="GO:0006508">
    <property type="term" value="P:proteolysis"/>
    <property type="evidence" value="ECO:0007669"/>
    <property type="project" value="InterPro"/>
</dbReference>
<name>A0A8J5HNI7_ZINOF</name>
<dbReference type="PANTHER" id="PTHR47965:SF63">
    <property type="entry name" value="OS01G0937200 PROTEIN"/>
    <property type="match status" value="1"/>
</dbReference>
<dbReference type="Pfam" id="PF14543">
    <property type="entry name" value="TAXi_N"/>
    <property type="match status" value="1"/>
</dbReference>
<comment type="similarity">
    <text evidence="1">Belongs to the peptidase A1 family.</text>
</comment>
<dbReference type="InterPro" id="IPR033121">
    <property type="entry name" value="PEPTIDASE_A1"/>
</dbReference>
<feature type="domain" description="Peptidase A1" evidence="4">
    <location>
        <begin position="42"/>
        <end position="393"/>
    </location>
</feature>
<dbReference type="GO" id="GO:0004190">
    <property type="term" value="F:aspartic-type endopeptidase activity"/>
    <property type="evidence" value="ECO:0007669"/>
    <property type="project" value="InterPro"/>
</dbReference>
<keyword evidence="2 3" id="KW-0732">Signal</keyword>
<keyword evidence="6" id="KW-1185">Reference proteome</keyword>
<comment type="caution">
    <text evidence="5">The sequence shown here is derived from an EMBL/GenBank/DDBJ whole genome shotgun (WGS) entry which is preliminary data.</text>
</comment>
<proteinExistence type="inferred from homology"/>
<dbReference type="OrthoDB" id="1258937at2759"/>
<dbReference type="PROSITE" id="PS51767">
    <property type="entry name" value="PEPTIDASE_A1"/>
    <property type="match status" value="1"/>
</dbReference>
<dbReference type="PANTHER" id="PTHR47965">
    <property type="entry name" value="ASPARTYL PROTEASE-RELATED"/>
    <property type="match status" value="1"/>
</dbReference>
<dbReference type="InterPro" id="IPR033868">
    <property type="entry name" value="Xylanase_inhibitor_I-like"/>
</dbReference>
<dbReference type="Pfam" id="PF14541">
    <property type="entry name" value="TAXi_C"/>
    <property type="match status" value="1"/>
</dbReference>
<organism evidence="5 6">
    <name type="scientific">Zingiber officinale</name>
    <name type="common">Ginger</name>
    <name type="synonym">Amomum zingiber</name>
    <dbReference type="NCBI Taxonomy" id="94328"/>
    <lineage>
        <taxon>Eukaryota</taxon>
        <taxon>Viridiplantae</taxon>
        <taxon>Streptophyta</taxon>
        <taxon>Embryophyta</taxon>
        <taxon>Tracheophyta</taxon>
        <taxon>Spermatophyta</taxon>
        <taxon>Magnoliopsida</taxon>
        <taxon>Liliopsida</taxon>
        <taxon>Zingiberales</taxon>
        <taxon>Zingiberaceae</taxon>
        <taxon>Zingiber</taxon>
    </lineage>
</organism>
<evidence type="ECO:0000259" key="4">
    <source>
        <dbReference type="PROSITE" id="PS51767"/>
    </source>
</evidence>
<dbReference type="InterPro" id="IPR032799">
    <property type="entry name" value="TAXi_C"/>
</dbReference>
<dbReference type="EMBL" id="JACMSC010000003">
    <property type="protein sequence ID" value="KAG6529529.1"/>
    <property type="molecule type" value="Genomic_DNA"/>
</dbReference>
<reference evidence="5 6" key="1">
    <citation type="submission" date="2020-08" db="EMBL/GenBank/DDBJ databases">
        <title>Plant Genome Project.</title>
        <authorList>
            <person name="Zhang R.-G."/>
        </authorList>
    </citation>
    <scope>NUCLEOTIDE SEQUENCE [LARGE SCALE GENOMIC DNA]</scope>
    <source>
        <tissue evidence="5">Rhizome</tissue>
    </source>
</reference>
<dbReference type="Proteomes" id="UP000734854">
    <property type="component" value="Unassembled WGS sequence"/>
</dbReference>
<evidence type="ECO:0000256" key="3">
    <source>
        <dbReference type="SAM" id="SignalP"/>
    </source>
</evidence>
<dbReference type="CDD" id="cd05489">
    <property type="entry name" value="xylanase_inhibitor_I_like"/>
    <property type="match status" value="1"/>
</dbReference>
<feature type="signal peptide" evidence="3">
    <location>
        <begin position="1"/>
        <end position="25"/>
    </location>
</feature>
<dbReference type="AlphaFoldDB" id="A0A8J5HNI7"/>